<dbReference type="Proteomes" id="UP000789375">
    <property type="component" value="Unassembled WGS sequence"/>
</dbReference>
<evidence type="ECO:0000313" key="2">
    <source>
        <dbReference type="EMBL" id="CAG8671658.1"/>
    </source>
</evidence>
<keyword evidence="3" id="KW-1185">Reference proteome</keyword>
<sequence>MSNERNYNATRGWMSTDPSSTSLKSEKGENPKWLNGTNWASLISRSGITPHASKISGHTGKSIENMRGKVGKIAKLVDRLFSITTP</sequence>
<feature type="region of interest" description="Disordered" evidence="1">
    <location>
        <begin position="1"/>
        <end position="34"/>
    </location>
</feature>
<reference evidence="2" key="1">
    <citation type="submission" date="2021-06" db="EMBL/GenBank/DDBJ databases">
        <authorList>
            <person name="Kallberg Y."/>
            <person name="Tangrot J."/>
            <person name="Rosling A."/>
        </authorList>
    </citation>
    <scope>NUCLEOTIDE SEQUENCE</scope>
    <source>
        <strain evidence="2">87-6 pot B 2015</strain>
    </source>
</reference>
<comment type="caution">
    <text evidence="2">The sequence shown here is derived from an EMBL/GenBank/DDBJ whole genome shotgun (WGS) entry which is preliminary data.</text>
</comment>
<evidence type="ECO:0000313" key="3">
    <source>
        <dbReference type="Proteomes" id="UP000789375"/>
    </source>
</evidence>
<protein>
    <submittedName>
        <fullName evidence="2">1899_t:CDS:1</fullName>
    </submittedName>
</protein>
<accession>A0A9N9EH64</accession>
<organism evidence="2 3">
    <name type="scientific">Funneliformis mosseae</name>
    <name type="common">Endomycorrhizal fungus</name>
    <name type="synonym">Glomus mosseae</name>
    <dbReference type="NCBI Taxonomy" id="27381"/>
    <lineage>
        <taxon>Eukaryota</taxon>
        <taxon>Fungi</taxon>
        <taxon>Fungi incertae sedis</taxon>
        <taxon>Mucoromycota</taxon>
        <taxon>Glomeromycotina</taxon>
        <taxon>Glomeromycetes</taxon>
        <taxon>Glomerales</taxon>
        <taxon>Glomeraceae</taxon>
        <taxon>Funneliformis</taxon>
    </lineage>
</organism>
<name>A0A9N9EH64_FUNMO</name>
<proteinExistence type="predicted"/>
<dbReference type="AlphaFoldDB" id="A0A9N9EH64"/>
<dbReference type="EMBL" id="CAJVPP010005918">
    <property type="protein sequence ID" value="CAG8671658.1"/>
    <property type="molecule type" value="Genomic_DNA"/>
</dbReference>
<evidence type="ECO:0000256" key="1">
    <source>
        <dbReference type="SAM" id="MobiDB-lite"/>
    </source>
</evidence>
<gene>
    <name evidence="2" type="ORF">FMOSSE_LOCUS12443</name>
</gene>